<evidence type="ECO:0000256" key="1">
    <source>
        <dbReference type="ARBA" id="ARBA00005952"/>
    </source>
</evidence>
<dbReference type="GO" id="GO:0031564">
    <property type="term" value="P:transcription antitermination"/>
    <property type="evidence" value="ECO:0007669"/>
    <property type="project" value="UniProtKB-KW"/>
</dbReference>
<evidence type="ECO:0000259" key="7">
    <source>
        <dbReference type="Pfam" id="PF01029"/>
    </source>
</evidence>
<dbReference type="HAMAP" id="MF_00073">
    <property type="entry name" value="NusB"/>
    <property type="match status" value="1"/>
</dbReference>
<sequence>MTRREAREQAFVLIFEKSFNQGDSLQEIIEKAAEGRDVEVDPFAFSLASGWMSHADEIDRQIEAHSTRWKMNRISRVALSILRLSIFEVLFNEEIPDRVSINEAVELAKKFGSEDDSSFVNGVMGAVVRTKAAEPQK</sequence>
<dbReference type="GO" id="GO:0005829">
    <property type="term" value="C:cytosol"/>
    <property type="evidence" value="ECO:0007669"/>
    <property type="project" value="TreeGrafter"/>
</dbReference>
<gene>
    <name evidence="6 8" type="primary">nusB</name>
    <name evidence="8" type="ORF">H8711_00825</name>
</gene>
<keyword evidence="9" id="KW-1185">Reference proteome</keyword>
<dbReference type="Pfam" id="PF01029">
    <property type="entry name" value="NusB"/>
    <property type="match status" value="1"/>
</dbReference>
<reference evidence="8" key="1">
    <citation type="submission" date="2020-08" db="EMBL/GenBank/DDBJ databases">
        <title>Genome public.</title>
        <authorList>
            <person name="Liu C."/>
            <person name="Sun Q."/>
        </authorList>
    </citation>
    <scope>NUCLEOTIDE SEQUENCE</scope>
    <source>
        <strain evidence="8">NSJ-31</strain>
    </source>
</reference>
<keyword evidence="3 6" id="KW-0694">RNA-binding</keyword>
<dbReference type="InterPro" id="IPR011605">
    <property type="entry name" value="NusB_fam"/>
</dbReference>
<dbReference type="SUPFAM" id="SSF48013">
    <property type="entry name" value="NusB-like"/>
    <property type="match status" value="1"/>
</dbReference>
<protein>
    <recommendedName>
        <fullName evidence="6">Transcription antitermination protein NusB</fullName>
    </recommendedName>
    <alternativeName>
        <fullName evidence="6">Antitermination factor NusB</fullName>
    </alternativeName>
</protein>
<dbReference type="Proteomes" id="UP000653127">
    <property type="component" value="Unassembled WGS sequence"/>
</dbReference>
<proteinExistence type="inferred from homology"/>
<dbReference type="RefSeq" id="WP_249281633.1">
    <property type="nucleotide sequence ID" value="NZ_JACRST010000001.1"/>
</dbReference>
<keyword evidence="2 6" id="KW-0889">Transcription antitermination</keyword>
<dbReference type="NCBIfam" id="TIGR01951">
    <property type="entry name" value="nusB"/>
    <property type="match status" value="1"/>
</dbReference>
<comment type="function">
    <text evidence="6">Involved in transcription antitermination. Required for transcription of ribosomal RNA (rRNA) genes. Binds specifically to the boxA antiterminator sequence of the ribosomal RNA (rrn) operons.</text>
</comment>
<dbReference type="PANTHER" id="PTHR11078:SF3">
    <property type="entry name" value="ANTITERMINATION NUSB DOMAIN-CONTAINING PROTEIN"/>
    <property type="match status" value="1"/>
</dbReference>
<keyword evidence="4 6" id="KW-0805">Transcription regulation</keyword>
<feature type="domain" description="NusB/RsmB/TIM44" evidence="7">
    <location>
        <begin position="4"/>
        <end position="129"/>
    </location>
</feature>
<organism evidence="8 9">
    <name type="scientific">Ligaoa zhengdingensis</name>
    <dbReference type="NCBI Taxonomy" id="2763658"/>
    <lineage>
        <taxon>Bacteria</taxon>
        <taxon>Bacillati</taxon>
        <taxon>Bacillota</taxon>
        <taxon>Clostridia</taxon>
        <taxon>Eubacteriales</taxon>
        <taxon>Oscillospiraceae</taxon>
        <taxon>Ligaoa</taxon>
    </lineage>
</organism>
<evidence type="ECO:0000256" key="2">
    <source>
        <dbReference type="ARBA" id="ARBA00022814"/>
    </source>
</evidence>
<evidence type="ECO:0000313" key="8">
    <source>
        <dbReference type="EMBL" id="MBC8545480.1"/>
    </source>
</evidence>
<evidence type="ECO:0000256" key="5">
    <source>
        <dbReference type="ARBA" id="ARBA00023163"/>
    </source>
</evidence>
<dbReference type="GO" id="GO:0003723">
    <property type="term" value="F:RNA binding"/>
    <property type="evidence" value="ECO:0007669"/>
    <property type="project" value="UniProtKB-UniRule"/>
</dbReference>
<evidence type="ECO:0000313" key="9">
    <source>
        <dbReference type="Proteomes" id="UP000653127"/>
    </source>
</evidence>
<dbReference type="InterPro" id="IPR006027">
    <property type="entry name" value="NusB_RsmB_TIM44"/>
</dbReference>
<evidence type="ECO:0000256" key="6">
    <source>
        <dbReference type="HAMAP-Rule" id="MF_00073"/>
    </source>
</evidence>
<dbReference type="Gene3D" id="1.10.940.10">
    <property type="entry name" value="NusB-like"/>
    <property type="match status" value="1"/>
</dbReference>
<evidence type="ECO:0000256" key="3">
    <source>
        <dbReference type="ARBA" id="ARBA00022884"/>
    </source>
</evidence>
<dbReference type="AlphaFoldDB" id="A0A926I3L6"/>
<dbReference type="GO" id="GO:0006353">
    <property type="term" value="P:DNA-templated transcription termination"/>
    <property type="evidence" value="ECO:0007669"/>
    <property type="project" value="UniProtKB-UniRule"/>
</dbReference>
<comment type="similarity">
    <text evidence="1 6">Belongs to the NusB family.</text>
</comment>
<comment type="caution">
    <text evidence="8">The sequence shown here is derived from an EMBL/GenBank/DDBJ whole genome shotgun (WGS) entry which is preliminary data.</text>
</comment>
<accession>A0A926I3L6</accession>
<keyword evidence="5 6" id="KW-0804">Transcription</keyword>
<dbReference type="PANTHER" id="PTHR11078">
    <property type="entry name" value="N UTILIZATION SUBSTANCE PROTEIN B-RELATED"/>
    <property type="match status" value="1"/>
</dbReference>
<dbReference type="InterPro" id="IPR035926">
    <property type="entry name" value="NusB-like_sf"/>
</dbReference>
<name>A0A926I3L6_9FIRM</name>
<dbReference type="EMBL" id="JACRST010000001">
    <property type="protein sequence ID" value="MBC8545480.1"/>
    <property type="molecule type" value="Genomic_DNA"/>
</dbReference>
<evidence type="ECO:0000256" key="4">
    <source>
        <dbReference type="ARBA" id="ARBA00023015"/>
    </source>
</evidence>